<accession>A0A4Q9LMC5</accession>
<dbReference type="InterPro" id="IPR001353">
    <property type="entry name" value="Proteasome_sua/b"/>
</dbReference>
<dbReference type="PANTHER" id="PTHR11599">
    <property type="entry name" value="PROTEASOME SUBUNIT ALPHA/BETA"/>
    <property type="match status" value="1"/>
</dbReference>
<evidence type="ECO:0000313" key="2">
    <source>
        <dbReference type="EMBL" id="TBU08665.1"/>
    </source>
</evidence>
<sequence>MSSITDYNYVSVFTPEGKVKPLDYIKKTVELGNVSIALKNNECGVMIGYKGQLNDISYYNKKVYKINDSSLFTFSGITNDGLEIVDYLIKKSVSEEVIRDRNISHLSVFDDLCVEASFRTMYSGTRLYGVSGLLMTQSEGIRLIEFEPTGRIREAHAMSIGNRSQSARTILESEVNSLNELDLEGLIHVGIAALKNAYPESGALNQENIDIFCLKDGKTFSVEAQKYLE</sequence>
<dbReference type="SUPFAM" id="SSF56235">
    <property type="entry name" value="N-terminal nucleophile aminohydrolases (Ntn hydrolases)"/>
    <property type="match status" value="1"/>
</dbReference>
<keyword evidence="1 2" id="KW-0647">Proteasome</keyword>
<organism evidence="2 3">
    <name type="scientific">Hamiltosporidium magnivora</name>
    <dbReference type="NCBI Taxonomy" id="148818"/>
    <lineage>
        <taxon>Eukaryota</taxon>
        <taxon>Fungi</taxon>
        <taxon>Fungi incertae sedis</taxon>
        <taxon>Microsporidia</taxon>
        <taxon>Dubosqiidae</taxon>
        <taxon>Hamiltosporidium</taxon>
    </lineage>
</organism>
<dbReference type="VEuPathDB" id="MicrosporidiaDB:CWI39_1180p0010"/>
<dbReference type="VEuPathDB" id="MicrosporidiaDB:CWI36_0110p0030"/>
<dbReference type="Proteomes" id="UP000291404">
    <property type="component" value="Unassembled WGS sequence"/>
</dbReference>
<dbReference type="InterPro" id="IPR050115">
    <property type="entry name" value="Proteasome_alpha"/>
</dbReference>
<protein>
    <submittedName>
        <fullName evidence="2">Subunit of 20S proteasome</fullName>
    </submittedName>
</protein>
<name>A0A4Q9LMC5_9MICR</name>
<dbReference type="InterPro" id="IPR029055">
    <property type="entry name" value="Ntn_hydrolases_N"/>
</dbReference>
<proteinExistence type="predicted"/>
<dbReference type="STRING" id="148818.A0A4Q9LMC5"/>
<comment type="caution">
    <text evidence="2">The sequence shown here is derived from an EMBL/GenBank/DDBJ whole genome shotgun (WGS) entry which is preliminary data.</text>
</comment>
<reference evidence="2 3" key="1">
    <citation type="submission" date="2017-12" db="EMBL/GenBank/DDBJ databases">
        <authorList>
            <person name="Pombert J.-F."/>
            <person name="Haag K.L."/>
            <person name="Ebert D."/>
        </authorList>
    </citation>
    <scope>NUCLEOTIDE SEQUENCE [LARGE SCALE GENOMIC DNA]</scope>
    <source>
        <strain evidence="2">BE-OM-2</strain>
    </source>
</reference>
<dbReference type="GO" id="GO:0005839">
    <property type="term" value="C:proteasome core complex"/>
    <property type="evidence" value="ECO:0007669"/>
    <property type="project" value="InterPro"/>
</dbReference>
<dbReference type="EMBL" id="PITI01000110">
    <property type="protein sequence ID" value="TBU08665.1"/>
    <property type="molecule type" value="Genomic_DNA"/>
</dbReference>
<evidence type="ECO:0000313" key="3">
    <source>
        <dbReference type="Proteomes" id="UP000291404"/>
    </source>
</evidence>
<dbReference type="Pfam" id="PF00227">
    <property type="entry name" value="Proteasome"/>
    <property type="match status" value="1"/>
</dbReference>
<dbReference type="GO" id="GO:0051603">
    <property type="term" value="P:proteolysis involved in protein catabolic process"/>
    <property type="evidence" value="ECO:0007669"/>
    <property type="project" value="InterPro"/>
</dbReference>
<keyword evidence="3" id="KW-1185">Reference proteome</keyword>
<dbReference type="AlphaFoldDB" id="A0A4Q9LMC5"/>
<gene>
    <name evidence="2" type="ORF">CWI36_0110p0030</name>
</gene>
<dbReference type="Gene3D" id="3.60.20.10">
    <property type="entry name" value="Glutamine Phosphoribosylpyrophosphate, subunit 1, domain 1"/>
    <property type="match status" value="1"/>
</dbReference>
<evidence type="ECO:0000256" key="1">
    <source>
        <dbReference type="ARBA" id="ARBA00022942"/>
    </source>
</evidence>